<dbReference type="InterPro" id="IPR050373">
    <property type="entry name" value="Fibrinogen_C-term_domain"/>
</dbReference>
<dbReference type="Pfam" id="PF00147">
    <property type="entry name" value="Fibrinogen_C"/>
    <property type="match status" value="2"/>
</dbReference>
<dbReference type="PANTHER" id="PTHR19143:SF445">
    <property type="entry name" value="FIBRINOGEN C-TERMINAL DOMAIN-CONTAINING PROTEIN"/>
    <property type="match status" value="1"/>
</dbReference>
<protein>
    <submittedName>
        <fullName evidence="4">Fibrinogen C-terminal domain-containing protein</fullName>
    </submittedName>
</protein>
<accession>A0A0R3RL23</accession>
<reference evidence="4" key="1">
    <citation type="submission" date="2017-02" db="UniProtKB">
        <authorList>
            <consortium name="WormBaseParasite"/>
        </authorList>
    </citation>
    <scope>IDENTIFICATION</scope>
</reference>
<dbReference type="PANTHER" id="PTHR19143">
    <property type="entry name" value="FIBRINOGEN/TENASCIN/ANGIOPOEITIN"/>
    <property type="match status" value="1"/>
</dbReference>
<dbReference type="GO" id="GO:0005615">
    <property type="term" value="C:extracellular space"/>
    <property type="evidence" value="ECO:0007669"/>
    <property type="project" value="TreeGrafter"/>
</dbReference>
<dbReference type="InterPro" id="IPR002181">
    <property type="entry name" value="Fibrinogen_a/b/g_C_dom"/>
</dbReference>
<keyword evidence="1" id="KW-0812">Transmembrane</keyword>
<feature type="domain" description="Fibrinogen C-terminal" evidence="2">
    <location>
        <begin position="200"/>
        <end position="495"/>
    </location>
</feature>
<name>A0A0R3RL23_9BILA</name>
<evidence type="ECO:0000313" key="4">
    <source>
        <dbReference type="WBParaSite" id="EEL_0000218201-mRNA-1"/>
    </source>
</evidence>
<evidence type="ECO:0000313" key="3">
    <source>
        <dbReference type="Proteomes" id="UP000050640"/>
    </source>
</evidence>
<dbReference type="SUPFAM" id="SSF56496">
    <property type="entry name" value="Fibrinogen C-terminal domain-like"/>
    <property type="match status" value="2"/>
</dbReference>
<dbReference type="PROSITE" id="PS51406">
    <property type="entry name" value="FIBRINOGEN_C_2"/>
    <property type="match status" value="1"/>
</dbReference>
<sequence length="495" mass="56107">MREYNNQDVKVNENELDPCIAAEIRMKKVLFSHRTRRNLLIFFIFIAILIVLSVLLFLIFYRTSSKEVVPKTNVTLPEANPEISHSSFTAVNDSLVGTTEISMPKVIDIGDDAFSGNPMDTDIPTSDFASTTVAATVKTDVTTTVATSAYTRDISHIMMQPTSNTVINDTTTSPMINMDKQIEESITPLSFIDDGDDNAGGDDGEMEDCKALLGRGKNESGIYQISLPKVGKFNVLCDMKTSGGGWTVIQKRKDGQIYFANRTWNEYANGFGELTTSFWLGLDKVNFVLIYLKNERNLFAIELALMKHPKIKSTFHQTISLLYLQVTYTNQLGYYQIYALTAKDDGNPVTLRIELRGDLCEDKNGCSNQPNGYWWGEWDFNIGNASQKYTLSLSTSLAGNLSERTTTDRFHYMNNGKSFTTIDQDNDKFQGNCAQFRDFGGWWHNDCGYVALNGRYGDRTSKMRNMFWFYGSGTRPFINYYIKPRETEMKLRSKR</sequence>
<dbReference type="WBParaSite" id="EEL_0000218201-mRNA-1">
    <property type="protein sequence ID" value="EEL_0000218201-mRNA-1"/>
    <property type="gene ID" value="EEL_0000218201"/>
</dbReference>
<dbReference type="NCBIfam" id="NF040941">
    <property type="entry name" value="GGGWT_bact"/>
    <property type="match status" value="1"/>
</dbReference>
<organism evidence="3 4">
    <name type="scientific">Elaeophora elaphi</name>
    <dbReference type="NCBI Taxonomy" id="1147741"/>
    <lineage>
        <taxon>Eukaryota</taxon>
        <taxon>Metazoa</taxon>
        <taxon>Ecdysozoa</taxon>
        <taxon>Nematoda</taxon>
        <taxon>Chromadorea</taxon>
        <taxon>Rhabditida</taxon>
        <taxon>Spirurina</taxon>
        <taxon>Spiruromorpha</taxon>
        <taxon>Filarioidea</taxon>
        <taxon>Onchocercidae</taxon>
        <taxon>Elaeophora</taxon>
    </lineage>
</organism>
<feature type="transmembrane region" description="Helical" evidence="1">
    <location>
        <begin position="39"/>
        <end position="61"/>
    </location>
</feature>
<dbReference type="AlphaFoldDB" id="A0A0R3RL23"/>
<proteinExistence type="predicted"/>
<dbReference type="InterPro" id="IPR014716">
    <property type="entry name" value="Fibrinogen_a/b/g_C_1"/>
</dbReference>
<dbReference type="Proteomes" id="UP000050640">
    <property type="component" value="Unplaced"/>
</dbReference>
<evidence type="ECO:0000256" key="1">
    <source>
        <dbReference type="SAM" id="Phobius"/>
    </source>
</evidence>
<dbReference type="Gene3D" id="3.90.215.10">
    <property type="entry name" value="Gamma Fibrinogen, chain A, domain 1"/>
    <property type="match status" value="1"/>
</dbReference>
<keyword evidence="3" id="KW-1185">Reference proteome</keyword>
<evidence type="ECO:0000259" key="2">
    <source>
        <dbReference type="PROSITE" id="PS51406"/>
    </source>
</evidence>
<dbReference type="InterPro" id="IPR036056">
    <property type="entry name" value="Fibrinogen-like_C"/>
</dbReference>
<dbReference type="Gene3D" id="4.10.530.10">
    <property type="entry name" value="Gamma-fibrinogen Carboxyl Terminal Fragment, domain 2"/>
    <property type="match status" value="1"/>
</dbReference>
<dbReference type="STRING" id="1147741.A0A0R3RL23"/>
<dbReference type="SMART" id="SM00186">
    <property type="entry name" value="FBG"/>
    <property type="match status" value="1"/>
</dbReference>
<keyword evidence="1" id="KW-1133">Transmembrane helix</keyword>
<keyword evidence="1" id="KW-0472">Membrane</keyword>